<feature type="compositionally biased region" description="Basic and acidic residues" evidence="1">
    <location>
        <begin position="28"/>
        <end position="39"/>
    </location>
</feature>
<reference evidence="2" key="1">
    <citation type="submission" date="2021-08" db="EMBL/GenBank/DDBJ databases">
        <authorList>
            <person name="Misof B."/>
            <person name="Oliver O."/>
            <person name="Podsiadlowski L."/>
            <person name="Donath A."/>
            <person name="Peters R."/>
            <person name="Mayer C."/>
            <person name="Rust J."/>
            <person name="Gunkel S."/>
            <person name="Lesny P."/>
            <person name="Martin S."/>
            <person name="Oeyen J.P."/>
            <person name="Petersen M."/>
            <person name="Panagiotis P."/>
            <person name="Wilbrandt J."/>
            <person name="Tanja T."/>
        </authorList>
    </citation>
    <scope>NUCLEOTIDE SEQUENCE</scope>
    <source>
        <strain evidence="2">GBR_01_08_01A</strain>
        <tissue evidence="2">Thorax + abdomen</tissue>
    </source>
</reference>
<accession>A0AAD9VVF2</accession>
<evidence type="ECO:0000313" key="2">
    <source>
        <dbReference type="EMBL" id="KAK2588304.1"/>
    </source>
</evidence>
<name>A0AAD9VVF2_9HYME</name>
<sequence length="69" mass="7803">MKLQERVRHPVRVSRCIASPVIPPTGTIDRKIQRPEGRSMDSVAPATNTVGGPPQKWKRGWREYPRGRG</sequence>
<organism evidence="2 3">
    <name type="scientific">Odynerus spinipes</name>
    <dbReference type="NCBI Taxonomy" id="1348599"/>
    <lineage>
        <taxon>Eukaryota</taxon>
        <taxon>Metazoa</taxon>
        <taxon>Ecdysozoa</taxon>
        <taxon>Arthropoda</taxon>
        <taxon>Hexapoda</taxon>
        <taxon>Insecta</taxon>
        <taxon>Pterygota</taxon>
        <taxon>Neoptera</taxon>
        <taxon>Endopterygota</taxon>
        <taxon>Hymenoptera</taxon>
        <taxon>Apocrita</taxon>
        <taxon>Aculeata</taxon>
        <taxon>Vespoidea</taxon>
        <taxon>Vespidae</taxon>
        <taxon>Eumeninae</taxon>
        <taxon>Odynerus</taxon>
    </lineage>
</organism>
<dbReference type="AlphaFoldDB" id="A0AAD9VVF2"/>
<dbReference type="EMBL" id="JAIFRP010000006">
    <property type="protein sequence ID" value="KAK2588304.1"/>
    <property type="molecule type" value="Genomic_DNA"/>
</dbReference>
<dbReference type="Proteomes" id="UP001258017">
    <property type="component" value="Unassembled WGS sequence"/>
</dbReference>
<comment type="caution">
    <text evidence="2">The sequence shown here is derived from an EMBL/GenBank/DDBJ whole genome shotgun (WGS) entry which is preliminary data.</text>
</comment>
<evidence type="ECO:0000313" key="3">
    <source>
        <dbReference type="Proteomes" id="UP001258017"/>
    </source>
</evidence>
<gene>
    <name evidence="2" type="ORF">KPH14_004322</name>
</gene>
<evidence type="ECO:0000256" key="1">
    <source>
        <dbReference type="SAM" id="MobiDB-lite"/>
    </source>
</evidence>
<reference evidence="2" key="2">
    <citation type="journal article" date="2023" name="Commun. Biol.">
        <title>Intrasexual cuticular hydrocarbon dimorphism in a wasp sheds light on hydrocarbon biosynthesis genes in Hymenoptera.</title>
        <authorList>
            <person name="Moris V.C."/>
            <person name="Podsiadlowski L."/>
            <person name="Martin S."/>
            <person name="Oeyen J.P."/>
            <person name="Donath A."/>
            <person name="Petersen M."/>
            <person name="Wilbrandt J."/>
            <person name="Misof B."/>
            <person name="Liedtke D."/>
            <person name="Thamm M."/>
            <person name="Scheiner R."/>
            <person name="Schmitt T."/>
            <person name="Niehuis O."/>
        </authorList>
    </citation>
    <scope>NUCLEOTIDE SEQUENCE</scope>
    <source>
        <strain evidence="2">GBR_01_08_01A</strain>
    </source>
</reference>
<proteinExistence type="predicted"/>
<feature type="compositionally biased region" description="Basic and acidic residues" evidence="1">
    <location>
        <begin position="60"/>
        <end position="69"/>
    </location>
</feature>
<protein>
    <submittedName>
        <fullName evidence="2">Uncharacterized protein</fullName>
    </submittedName>
</protein>
<keyword evidence="3" id="KW-1185">Reference proteome</keyword>
<feature type="region of interest" description="Disordered" evidence="1">
    <location>
        <begin position="20"/>
        <end position="69"/>
    </location>
</feature>